<evidence type="ECO:0000313" key="1">
    <source>
        <dbReference type="EMBL" id="CDW79693.1"/>
    </source>
</evidence>
<dbReference type="Proteomes" id="UP000039865">
    <property type="component" value="Unassembled WGS sequence"/>
</dbReference>
<dbReference type="EMBL" id="CCKQ01008256">
    <property type="protein sequence ID" value="CDW79693.1"/>
    <property type="molecule type" value="Genomic_DNA"/>
</dbReference>
<gene>
    <name evidence="1" type="primary">Contig3027.g3234</name>
    <name evidence="1" type="ORF">STYLEM_8684</name>
</gene>
<dbReference type="AlphaFoldDB" id="A0A078AFJ5"/>
<accession>A0A078AFJ5</accession>
<name>A0A078AFJ5_STYLE</name>
<reference evidence="1 2" key="1">
    <citation type="submission" date="2014-06" db="EMBL/GenBank/DDBJ databases">
        <authorList>
            <person name="Swart Estienne"/>
        </authorList>
    </citation>
    <scope>NUCLEOTIDE SEQUENCE [LARGE SCALE GENOMIC DNA]</scope>
    <source>
        <strain evidence="1 2">130c</strain>
    </source>
</reference>
<protein>
    <submittedName>
        <fullName evidence="1">Uncharacterized protein</fullName>
    </submittedName>
</protein>
<dbReference type="InParanoid" id="A0A078AFJ5"/>
<keyword evidence="2" id="KW-1185">Reference proteome</keyword>
<proteinExistence type="predicted"/>
<evidence type="ECO:0000313" key="2">
    <source>
        <dbReference type="Proteomes" id="UP000039865"/>
    </source>
</evidence>
<organism evidence="1 2">
    <name type="scientific">Stylonychia lemnae</name>
    <name type="common">Ciliate</name>
    <dbReference type="NCBI Taxonomy" id="5949"/>
    <lineage>
        <taxon>Eukaryota</taxon>
        <taxon>Sar</taxon>
        <taxon>Alveolata</taxon>
        <taxon>Ciliophora</taxon>
        <taxon>Intramacronucleata</taxon>
        <taxon>Spirotrichea</taxon>
        <taxon>Stichotrichia</taxon>
        <taxon>Sporadotrichida</taxon>
        <taxon>Oxytrichidae</taxon>
        <taxon>Stylonychinae</taxon>
        <taxon>Stylonychia</taxon>
    </lineage>
</organism>
<sequence>MFPLGQNIRFQKCQWHQDQNQVYYNSDTRVSYCDTCIASDKVNVNELIVSTKYCQEAYDNWKKLLNQSQYLSSEHEQKEKEYGIPWRSAFKVEIRSALSHLKHRLFGRPDIDENEDVFNSLVNLVYNSKQDAESFFLNTQSDMLQTLQESYDLMHNQIIYLKKILKEPEVKKFAEIKQSIFNE</sequence>